<protein>
    <submittedName>
        <fullName evidence="2">Uncharacterized protein</fullName>
    </submittedName>
</protein>
<feature type="region of interest" description="Disordered" evidence="1">
    <location>
        <begin position="60"/>
        <end position="101"/>
    </location>
</feature>
<keyword evidence="3" id="KW-1185">Reference proteome</keyword>
<evidence type="ECO:0000256" key="1">
    <source>
        <dbReference type="SAM" id="MobiDB-lite"/>
    </source>
</evidence>
<evidence type="ECO:0000313" key="2">
    <source>
        <dbReference type="EMBL" id="KAH3858148.1"/>
    </source>
</evidence>
<dbReference type="Proteomes" id="UP000828390">
    <property type="component" value="Unassembled WGS sequence"/>
</dbReference>
<gene>
    <name evidence="2" type="ORF">DPMN_100768</name>
</gene>
<dbReference type="EMBL" id="JAIWYP010000003">
    <property type="protein sequence ID" value="KAH3858148.1"/>
    <property type="molecule type" value="Genomic_DNA"/>
</dbReference>
<sequence>MGVLPVESELGLVFHRWELDVSQSVIFLRYSCTKDQECDKSKTKYNNSLYLLAKVASQRLAQTNQPTNQPTDQQTNQQTGQKQYVPHYYSGGHKNNDFDNR</sequence>
<evidence type="ECO:0000313" key="3">
    <source>
        <dbReference type="Proteomes" id="UP000828390"/>
    </source>
</evidence>
<reference evidence="2" key="1">
    <citation type="journal article" date="2019" name="bioRxiv">
        <title>The Genome of the Zebra Mussel, Dreissena polymorpha: A Resource for Invasive Species Research.</title>
        <authorList>
            <person name="McCartney M.A."/>
            <person name="Auch B."/>
            <person name="Kono T."/>
            <person name="Mallez S."/>
            <person name="Zhang Y."/>
            <person name="Obille A."/>
            <person name="Becker A."/>
            <person name="Abrahante J.E."/>
            <person name="Garbe J."/>
            <person name="Badalamenti J.P."/>
            <person name="Herman A."/>
            <person name="Mangelson H."/>
            <person name="Liachko I."/>
            <person name="Sullivan S."/>
            <person name="Sone E.D."/>
            <person name="Koren S."/>
            <person name="Silverstein K.A.T."/>
            <person name="Beckman K.B."/>
            <person name="Gohl D.M."/>
        </authorList>
    </citation>
    <scope>NUCLEOTIDE SEQUENCE</scope>
    <source>
        <strain evidence="2">Duluth1</strain>
        <tissue evidence="2">Whole animal</tissue>
    </source>
</reference>
<accession>A0A9D4R8H7</accession>
<feature type="compositionally biased region" description="Low complexity" evidence="1">
    <location>
        <begin position="62"/>
        <end position="83"/>
    </location>
</feature>
<comment type="caution">
    <text evidence="2">The sequence shown here is derived from an EMBL/GenBank/DDBJ whole genome shotgun (WGS) entry which is preliminary data.</text>
</comment>
<name>A0A9D4R8H7_DREPO</name>
<organism evidence="2 3">
    <name type="scientific">Dreissena polymorpha</name>
    <name type="common">Zebra mussel</name>
    <name type="synonym">Mytilus polymorpha</name>
    <dbReference type="NCBI Taxonomy" id="45954"/>
    <lineage>
        <taxon>Eukaryota</taxon>
        <taxon>Metazoa</taxon>
        <taxon>Spiralia</taxon>
        <taxon>Lophotrochozoa</taxon>
        <taxon>Mollusca</taxon>
        <taxon>Bivalvia</taxon>
        <taxon>Autobranchia</taxon>
        <taxon>Heteroconchia</taxon>
        <taxon>Euheterodonta</taxon>
        <taxon>Imparidentia</taxon>
        <taxon>Neoheterodontei</taxon>
        <taxon>Myida</taxon>
        <taxon>Dreissenoidea</taxon>
        <taxon>Dreissenidae</taxon>
        <taxon>Dreissena</taxon>
    </lineage>
</organism>
<dbReference type="AlphaFoldDB" id="A0A9D4R8H7"/>
<reference evidence="2" key="2">
    <citation type="submission" date="2020-11" db="EMBL/GenBank/DDBJ databases">
        <authorList>
            <person name="McCartney M.A."/>
            <person name="Auch B."/>
            <person name="Kono T."/>
            <person name="Mallez S."/>
            <person name="Becker A."/>
            <person name="Gohl D.M."/>
            <person name="Silverstein K.A.T."/>
            <person name="Koren S."/>
            <person name="Bechman K.B."/>
            <person name="Herman A."/>
            <person name="Abrahante J.E."/>
            <person name="Garbe J."/>
        </authorList>
    </citation>
    <scope>NUCLEOTIDE SEQUENCE</scope>
    <source>
        <strain evidence="2">Duluth1</strain>
        <tissue evidence="2">Whole animal</tissue>
    </source>
</reference>
<proteinExistence type="predicted"/>